<keyword evidence="2" id="KW-1185">Reference proteome</keyword>
<proteinExistence type="predicted"/>
<accession>A0A0M8NWQ4</accession>
<sequence length="26" mass="2887">MCTTVCPNYKDSPTPKLAAKRSTNFL</sequence>
<organism evidence="1 2">
    <name type="scientific">Penicillium nordicum</name>
    <dbReference type="NCBI Taxonomy" id="229535"/>
    <lineage>
        <taxon>Eukaryota</taxon>
        <taxon>Fungi</taxon>
        <taxon>Dikarya</taxon>
        <taxon>Ascomycota</taxon>
        <taxon>Pezizomycotina</taxon>
        <taxon>Eurotiomycetes</taxon>
        <taxon>Eurotiomycetidae</taxon>
        <taxon>Eurotiales</taxon>
        <taxon>Aspergillaceae</taxon>
        <taxon>Penicillium</taxon>
    </lineage>
</organism>
<feature type="non-terminal residue" evidence="1">
    <location>
        <position position="26"/>
    </location>
</feature>
<evidence type="ECO:0000313" key="1">
    <source>
        <dbReference type="EMBL" id="KOS38917.1"/>
    </source>
</evidence>
<dbReference type="Proteomes" id="UP000037696">
    <property type="component" value="Unassembled WGS sequence"/>
</dbReference>
<reference evidence="1 2" key="1">
    <citation type="submission" date="2015-08" db="EMBL/GenBank/DDBJ databases">
        <title>Genome sequencing of Penicillium nordicum.</title>
        <authorList>
            <person name="Nguyen H.D."/>
            <person name="Seifert K.A."/>
        </authorList>
    </citation>
    <scope>NUCLEOTIDE SEQUENCE [LARGE SCALE GENOMIC DNA]</scope>
    <source>
        <strain evidence="1 2">DAOMC 185683</strain>
    </source>
</reference>
<protein>
    <submittedName>
        <fullName evidence="1">Uncharacterized protein</fullName>
    </submittedName>
</protein>
<evidence type="ECO:0000313" key="2">
    <source>
        <dbReference type="Proteomes" id="UP000037696"/>
    </source>
</evidence>
<dbReference type="EMBL" id="LHQQ01000229">
    <property type="protein sequence ID" value="KOS38917.1"/>
    <property type="molecule type" value="Genomic_DNA"/>
</dbReference>
<dbReference type="AlphaFoldDB" id="A0A0M8NWQ4"/>
<comment type="caution">
    <text evidence="1">The sequence shown here is derived from an EMBL/GenBank/DDBJ whole genome shotgun (WGS) entry which is preliminary data.</text>
</comment>
<gene>
    <name evidence="1" type="ORF">ACN38_g10258</name>
</gene>
<name>A0A0M8NWQ4_9EURO</name>